<evidence type="ECO:0000256" key="1">
    <source>
        <dbReference type="SAM" id="MobiDB-lite"/>
    </source>
</evidence>
<keyword evidence="2" id="KW-1185">Reference proteome</keyword>
<proteinExistence type="predicted"/>
<sequence length="533" mass="56862">CDDLPPGLLRQVLPGEAQLREAAAACALPAAVQRLPMDSMFVLINGQLEVLALLAPASEYPMRTRWTARAAAPDRVPRRLRHRGGVPELGRIVSPVTSARSRTADSVRAEAAGLSRHDPEPHLRHGAQDGGAAEAGHLPRRGTFSLYDEMTLLEKYNAAHAIVRRLVVKKEVLLRQSQDPGALVMIRRARCRSGTTSAARGGKITEAKVNLSDGSVFGFKNFYSHILCLGQQLGRGGRLGQQYSSPGAAGLVIQARALEISEVVLLDAELFIRYSRRDPAAYTGDSEPANQKPKGAPEAEKAMAVAILAGRGAQLPAMGLRRRSMHDDDGQEGLGAEQSDGEAEGAGMHRELAIDGPMIDGRDGPATPMPRKTFTRCCPSRCHRAVGVGVAMAATFENQKVTAVTHLEGLVPRATKVMAVTASVRPTVQPKLDAKSPMTAVSMPMTDQAKNSIRMEYGLTGANSDGLNELLLPGGGATTTVRLAFFSILSTVFCRGPAAGRPSQSQRSRRPPREWGLCGASAKAALVGYSKQK</sequence>
<reference evidence="3" key="1">
    <citation type="submission" date="2016-11" db="UniProtKB">
        <authorList>
            <consortium name="WormBaseParasite"/>
        </authorList>
    </citation>
    <scope>IDENTIFICATION</scope>
</reference>
<dbReference type="AlphaFoldDB" id="A0A1I8F9B7"/>
<dbReference type="WBParaSite" id="maker-unitig_24171-snap-gene-0.2-mRNA-1">
    <property type="protein sequence ID" value="maker-unitig_24171-snap-gene-0.2-mRNA-1"/>
    <property type="gene ID" value="maker-unitig_24171-snap-gene-0.2"/>
</dbReference>
<feature type="region of interest" description="Disordered" evidence="1">
    <location>
        <begin position="97"/>
        <end position="137"/>
    </location>
</feature>
<dbReference type="Proteomes" id="UP000095280">
    <property type="component" value="Unplaced"/>
</dbReference>
<organism evidence="2 3">
    <name type="scientific">Macrostomum lignano</name>
    <dbReference type="NCBI Taxonomy" id="282301"/>
    <lineage>
        <taxon>Eukaryota</taxon>
        <taxon>Metazoa</taxon>
        <taxon>Spiralia</taxon>
        <taxon>Lophotrochozoa</taxon>
        <taxon>Platyhelminthes</taxon>
        <taxon>Rhabditophora</taxon>
        <taxon>Macrostomorpha</taxon>
        <taxon>Macrostomida</taxon>
        <taxon>Macrostomidae</taxon>
        <taxon>Macrostomum</taxon>
    </lineage>
</organism>
<accession>A0A1I8F9B7</accession>
<protein>
    <submittedName>
        <fullName evidence="3">Cyclic nucleotide-binding domain-containing protein</fullName>
    </submittedName>
</protein>
<name>A0A1I8F9B7_9PLAT</name>
<feature type="region of interest" description="Disordered" evidence="1">
    <location>
        <begin position="323"/>
        <end position="345"/>
    </location>
</feature>
<evidence type="ECO:0000313" key="2">
    <source>
        <dbReference type="Proteomes" id="UP000095280"/>
    </source>
</evidence>
<feature type="compositionally biased region" description="Basic and acidic residues" evidence="1">
    <location>
        <begin position="115"/>
        <end position="127"/>
    </location>
</feature>
<evidence type="ECO:0000313" key="3">
    <source>
        <dbReference type="WBParaSite" id="maker-unitig_24171-snap-gene-0.2-mRNA-1"/>
    </source>
</evidence>